<accession>A0A238XXR6</accession>
<name>A0A238XXR6_9BACT</name>
<keyword evidence="1 4" id="KW-0489">Methyltransferase</keyword>
<protein>
    <submittedName>
        <fullName evidence="4">Methyltransferase domain-containing protein</fullName>
    </submittedName>
</protein>
<dbReference type="AlphaFoldDB" id="A0A238XXR6"/>
<reference evidence="5" key="1">
    <citation type="submission" date="2017-06" db="EMBL/GenBank/DDBJ databases">
        <authorList>
            <person name="Varghese N."/>
            <person name="Submissions S."/>
        </authorList>
    </citation>
    <scope>NUCLEOTIDE SEQUENCE [LARGE SCALE GENOMIC DNA]</scope>
    <source>
        <strain evidence="5">DSM 28041</strain>
    </source>
</reference>
<evidence type="ECO:0000313" key="4">
    <source>
        <dbReference type="EMBL" id="SNR63213.1"/>
    </source>
</evidence>
<dbReference type="PANTHER" id="PTHR43861:SF1">
    <property type="entry name" value="TRANS-ACONITATE 2-METHYLTRANSFERASE"/>
    <property type="match status" value="1"/>
</dbReference>
<dbReference type="CDD" id="cd02440">
    <property type="entry name" value="AdoMet_MTases"/>
    <property type="match status" value="1"/>
</dbReference>
<dbReference type="GO" id="GO:0032259">
    <property type="term" value="P:methylation"/>
    <property type="evidence" value="ECO:0007669"/>
    <property type="project" value="UniProtKB-KW"/>
</dbReference>
<evidence type="ECO:0000259" key="3">
    <source>
        <dbReference type="Pfam" id="PF13649"/>
    </source>
</evidence>
<dbReference type="InterPro" id="IPR041698">
    <property type="entry name" value="Methyltransf_25"/>
</dbReference>
<keyword evidence="2 4" id="KW-0808">Transferase</keyword>
<organism evidence="4 5">
    <name type="scientific">Hymenobacter mucosus</name>
    <dbReference type="NCBI Taxonomy" id="1411120"/>
    <lineage>
        <taxon>Bacteria</taxon>
        <taxon>Pseudomonadati</taxon>
        <taxon>Bacteroidota</taxon>
        <taxon>Cytophagia</taxon>
        <taxon>Cytophagales</taxon>
        <taxon>Hymenobacteraceae</taxon>
        <taxon>Hymenobacter</taxon>
    </lineage>
</organism>
<evidence type="ECO:0000256" key="1">
    <source>
        <dbReference type="ARBA" id="ARBA00022603"/>
    </source>
</evidence>
<dbReference type="Proteomes" id="UP000198310">
    <property type="component" value="Unassembled WGS sequence"/>
</dbReference>
<dbReference type="Gene3D" id="3.40.50.150">
    <property type="entry name" value="Vaccinia Virus protein VP39"/>
    <property type="match status" value="1"/>
</dbReference>
<sequence>MQWNANSYTQKHAFVFHYGAGLVDVLAPQPGEVVLDLGCGSGELTQEIASRGAAVVGLDASATMLTKAQQQFPGLDFQLADATSFELPSRFDAVFSNAVLHWVPQAAAVIRQVHHHLKPGGRFVAEFGGQGNVGRIVQTLLAQLHGHGYPQAQADWWYFPTVGEYTALLEQQGFRVRLAQHYDRDTPLADPKRGLLDWIEQFGDNFFRGVQPADTAAILAATEAELRPTLFREGQWVADYKRLRIVAETRR</sequence>
<evidence type="ECO:0000256" key="2">
    <source>
        <dbReference type="ARBA" id="ARBA00022679"/>
    </source>
</evidence>
<dbReference type="RefSeq" id="WP_089332822.1">
    <property type="nucleotide sequence ID" value="NZ_FZNS01000004.1"/>
</dbReference>
<keyword evidence="5" id="KW-1185">Reference proteome</keyword>
<evidence type="ECO:0000313" key="5">
    <source>
        <dbReference type="Proteomes" id="UP000198310"/>
    </source>
</evidence>
<feature type="domain" description="Methyltransferase" evidence="3">
    <location>
        <begin position="34"/>
        <end position="121"/>
    </location>
</feature>
<dbReference type="SUPFAM" id="SSF53335">
    <property type="entry name" value="S-adenosyl-L-methionine-dependent methyltransferases"/>
    <property type="match status" value="1"/>
</dbReference>
<dbReference type="PANTHER" id="PTHR43861">
    <property type="entry name" value="TRANS-ACONITATE 2-METHYLTRANSFERASE-RELATED"/>
    <property type="match status" value="1"/>
</dbReference>
<dbReference type="GO" id="GO:0008757">
    <property type="term" value="F:S-adenosylmethionine-dependent methyltransferase activity"/>
    <property type="evidence" value="ECO:0007669"/>
    <property type="project" value="InterPro"/>
</dbReference>
<dbReference type="Pfam" id="PF13649">
    <property type="entry name" value="Methyltransf_25"/>
    <property type="match status" value="1"/>
</dbReference>
<dbReference type="InterPro" id="IPR029063">
    <property type="entry name" value="SAM-dependent_MTases_sf"/>
</dbReference>
<proteinExistence type="predicted"/>
<dbReference type="EMBL" id="FZNS01000004">
    <property type="protein sequence ID" value="SNR63213.1"/>
    <property type="molecule type" value="Genomic_DNA"/>
</dbReference>
<gene>
    <name evidence="4" type="ORF">SAMN06269173_104451</name>
</gene>